<dbReference type="HOGENOM" id="CLU_1284408_0_0_1"/>
<organism evidence="1">
    <name type="scientific">Magallana gigas</name>
    <name type="common">Pacific oyster</name>
    <name type="synonym">Crassostrea gigas</name>
    <dbReference type="NCBI Taxonomy" id="29159"/>
    <lineage>
        <taxon>Eukaryota</taxon>
        <taxon>Metazoa</taxon>
        <taxon>Spiralia</taxon>
        <taxon>Lophotrochozoa</taxon>
        <taxon>Mollusca</taxon>
        <taxon>Bivalvia</taxon>
        <taxon>Autobranchia</taxon>
        <taxon>Pteriomorphia</taxon>
        <taxon>Ostreida</taxon>
        <taxon>Ostreoidea</taxon>
        <taxon>Ostreidae</taxon>
        <taxon>Magallana</taxon>
    </lineage>
</organism>
<evidence type="ECO:0000313" key="1">
    <source>
        <dbReference type="EMBL" id="EKC21014.1"/>
    </source>
</evidence>
<name>K1PQ95_MAGGI</name>
<dbReference type="InParanoid" id="K1PQ95"/>
<gene>
    <name evidence="1" type="ORF">CGI_10004813</name>
</gene>
<dbReference type="AlphaFoldDB" id="K1PQ95"/>
<reference evidence="1" key="1">
    <citation type="journal article" date="2012" name="Nature">
        <title>The oyster genome reveals stress adaptation and complexity of shell formation.</title>
        <authorList>
            <person name="Zhang G."/>
            <person name="Fang X."/>
            <person name="Guo X."/>
            <person name="Li L."/>
            <person name="Luo R."/>
            <person name="Xu F."/>
            <person name="Yang P."/>
            <person name="Zhang L."/>
            <person name="Wang X."/>
            <person name="Qi H."/>
            <person name="Xiong Z."/>
            <person name="Que H."/>
            <person name="Xie Y."/>
            <person name="Holland P.W."/>
            <person name="Paps J."/>
            <person name="Zhu Y."/>
            <person name="Wu F."/>
            <person name="Chen Y."/>
            <person name="Wang J."/>
            <person name="Peng C."/>
            <person name="Meng J."/>
            <person name="Yang L."/>
            <person name="Liu J."/>
            <person name="Wen B."/>
            <person name="Zhang N."/>
            <person name="Huang Z."/>
            <person name="Zhu Q."/>
            <person name="Feng Y."/>
            <person name="Mount A."/>
            <person name="Hedgecock D."/>
            <person name="Xu Z."/>
            <person name="Liu Y."/>
            <person name="Domazet-Loso T."/>
            <person name="Du Y."/>
            <person name="Sun X."/>
            <person name="Zhang S."/>
            <person name="Liu B."/>
            <person name="Cheng P."/>
            <person name="Jiang X."/>
            <person name="Li J."/>
            <person name="Fan D."/>
            <person name="Wang W."/>
            <person name="Fu W."/>
            <person name="Wang T."/>
            <person name="Wang B."/>
            <person name="Zhang J."/>
            <person name="Peng Z."/>
            <person name="Li Y."/>
            <person name="Li N."/>
            <person name="Wang J."/>
            <person name="Chen M."/>
            <person name="He Y."/>
            <person name="Tan F."/>
            <person name="Song X."/>
            <person name="Zheng Q."/>
            <person name="Huang R."/>
            <person name="Yang H."/>
            <person name="Du X."/>
            <person name="Chen L."/>
            <person name="Yang M."/>
            <person name="Gaffney P.M."/>
            <person name="Wang S."/>
            <person name="Luo L."/>
            <person name="She Z."/>
            <person name="Ming Y."/>
            <person name="Huang W."/>
            <person name="Zhang S."/>
            <person name="Huang B."/>
            <person name="Zhang Y."/>
            <person name="Qu T."/>
            <person name="Ni P."/>
            <person name="Miao G."/>
            <person name="Wang J."/>
            <person name="Wang Q."/>
            <person name="Steinberg C.E."/>
            <person name="Wang H."/>
            <person name="Li N."/>
            <person name="Qian L."/>
            <person name="Zhang G."/>
            <person name="Li Y."/>
            <person name="Yang H."/>
            <person name="Liu X."/>
            <person name="Wang J."/>
            <person name="Yin Y."/>
            <person name="Wang J."/>
        </authorList>
    </citation>
    <scope>NUCLEOTIDE SEQUENCE [LARGE SCALE GENOMIC DNA]</scope>
    <source>
        <strain evidence="1">05x7-T-G4-1.051#20</strain>
    </source>
</reference>
<accession>K1PQ95</accession>
<protein>
    <submittedName>
        <fullName evidence="1">Uncharacterized protein</fullName>
    </submittedName>
</protein>
<proteinExistence type="predicted"/>
<sequence length="215" mass="24536">MSWWTGDIRNYSEEEFHGYFSEIRLVAMRTLPRKPPKEILSLLQTTPYHSPYDLAESALATPSSIQGTHEFSYLPETTEFAYSPNHDLRLDLPTPSSVPDDHFSYFPVSARNRLHQWQKFSDDHGSPRSSDGGKECSTFKKFAYGIAVYMAIALLALIVIVGILVSSLKTLDSNINELKNTYDQNNNNNHNTSSNNNEHCVIYYVRTQNHNEVDN</sequence>
<dbReference type="EMBL" id="JH816906">
    <property type="protein sequence ID" value="EKC21014.1"/>
    <property type="molecule type" value="Genomic_DNA"/>
</dbReference>